<evidence type="ECO:0000313" key="2">
    <source>
        <dbReference type="Proteomes" id="UP000887458"/>
    </source>
</evidence>
<name>A0ABQ8JKJ1_DERPT</name>
<reference evidence="1 2" key="1">
    <citation type="journal article" date="2018" name="J. Allergy Clin. Immunol.">
        <title>High-quality assembly of Dermatophagoides pteronyssinus genome and transcriptome reveals a wide range of novel allergens.</title>
        <authorList>
            <person name="Liu X.Y."/>
            <person name="Yang K.Y."/>
            <person name="Wang M.Q."/>
            <person name="Kwok J.S."/>
            <person name="Zeng X."/>
            <person name="Yang Z."/>
            <person name="Xiao X.J."/>
            <person name="Lau C.P."/>
            <person name="Li Y."/>
            <person name="Huang Z.M."/>
            <person name="Ba J.G."/>
            <person name="Yim A.K."/>
            <person name="Ouyang C.Y."/>
            <person name="Ngai S.M."/>
            <person name="Chan T.F."/>
            <person name="Leung E.L."/>
            <person name="Liu L."/>
            <person name="Liu Z.G."/>
            <person name="Tsui S.K."/>
        </authorList>
    </citation>
    <scope>NUCLEOTIDE SEQUENCE [LARGE SCALE GENOMIC DNA]</scope>
    <source>
        <strain evidence="1">Derp</strain>
    </source>
</reference>
<dbReference type="EMBL" id="NJHN03000034">
    <property type="protein sequence ID" value="KAH9422967.1"/>
    <property type="molecule type" value="Genomic_DNA"/>
</dbReference>
<comment type="caution">
    <text evidence="1">The sequence shown here is derived from an EMBL/GenBank/DDBJ whole genome shotgun (WGS) entry which is preliminary data.</text>
</comment>
<gene>
    <name evidence="1" type="ORF">DERP_007558</name>
</gene>
<protein>
    <submittedName>
        <fullName evidence="1">Uncharacterized protein</fullName>
    </submittedName>
</protein>
<keyword evidence="2" id="KW-1185">Reference proteome</keyword>
<reference evidence="1 2" key="2">
    <citation type="journal article" date="2022" name="Mol. Biol. Evol.">
        <title>Comparative Genomics Reveals Insights into the Divergent Evolution of Astigmatic Mites and Household Pest Adaptations.</title>
        <authorList>
            <person name="Xiong Q."/>
            <person name="Wan A.T."/>
            <person name="Liu X."/>
            <person name="Fung C.S."/>
            <person name="Xiao X."/>
            <person name="Malainual N."/>
            <person name="Hou J."/>
            <person name="Wang L."/>
            <person name="Wang M."/>
            <person name="Yang K.Y."/>
            <person name="Cui Y."/>
            <person name="Leung E.L."/>
            <person name="Nong W."/>
            <person name="Shin S.K."/>
            <person name="Au S.W."/>
            <person name="Jeong K.Y."/>
            <person name="Chew F.T."/>
            <person name="Hui J.H."/>
            <person name="Leung T.F."/>
            <person name="Tungtrongchitr A."/>
            <person name="Zhong N."/>
            <person name="Liu Z."/>
            <person name="Tsui S.K."/>
        </authorList>
    </citation>
    <scope>NUCLEOTIDE SEQUENCE [LARGE SCALE GENOMIC DNA]</scope>
    <source>
        <strain evidence="1">Derp</strain>
    </source>
</reference>
<sequence>MMIGLVCPSSSSLTIVDFELFFVNRDNTGFKRRNSSLVSSISKFGSSNNAENRSSFRGLARNRFVPIKSLRPSSSNSCSVTNL</sequence>
<dbReference type="Proteomes" id="UP000887458">
    <property type="component" value="Unassembled WGS sequence"/>
</dbReference>
<proteinExistence type="predicted"/>
<evidence type="ECO:0000313" key="1">
    <source>
        <dbReference type="EMBL" id="KAH9422967.1"/>
    </source>
</evidence>
<accession>A0ABQ8JKJ1</accession>
<organism evidence="1 2">
    <name type="scientific">Dermatophagoides pteronyssinus</name>
    <name type="common">European house dust mite</name>
    <dbReference type="NCBI Taxonomy" id="6956"/>
    <lineage>
        <taxon>Eukaryota</taxon>
        <taxon>Metazoa</taxon>
        <taxon>Ecdysozoa</taxon>
        <taxon>Arthropoda</taxon>
        <taxon>Chelicerata</taxon>
        <taxon>Arachnida</taxon>
        <taxon>Acari</taxon>
        <taxon>Acariformes</taxon>
        <taxon>Sarcoptiformes</taxon>
        <taxon>Astigmata</taxon>
        <taxon>Psoroptidia</taxon>
        <taxon>Analgoidea</taxon>
        <taxon>Pyroglyphidae</taxon>
        <taxon>Dermatophagoidinae</taxon>
        <taxon>Dermatophagoides</taxon>
    </lineage>
</organism>